<evidence type="ECO:0000256" key="1">
    <source>
        <dbReference type="SAM" id="MobiDB-lite"/>
    </source>
</evidence>
<dbReference type="AlphaFoldDB" id="A0A1A6A9W7"/>
<dbReference type="EMBL" id="KI894029">
    <property type="protein sequence ID" value="OBR86850.1"/>
    <property type="molecule type" value="Genomic_DNA"/>
</dbReference>
<evidence type="ECO:0000313" key="2">
    <source>
        <dbReference type="EMBL" id="OBR86850.1"/>
    </source>
</evidence>
<reference evidence="2" key="1">
    <citation type="submission" date="2013-07" db="EMBL/GenBank/DDBJ databases">
        <title>The Genome Sequence of Cryptococcus dejecticola CBS10117.</title>
        <authorList>
            <consortium name="The Broad Institute Genome Sequencing Platform"/>
            <person name="Cuomo C."/>
            <person name="Litvintseva A."/>
            <person name="Chen Y."/>
            <person name="Heitman J."/>
            <person name="Sun S."/>
            <person name="Springer D."/>
            <person name="Dromer F."/>
            <person name="Young S.K."/>
            <person name="Zeng Q."/>
            <person name="Gargeya S."/>
            <person name="Fitzgerald M."/>
            <person name="Abouelleil A."/>
            <person name="Alvarado L."/>
            <person name="Berlin A.M."/>
            <person name="Chapman S.B."/>
            <person name="Dewar J."/>
            <person name="Goldberg J."/>
            <person name="Griggs A."/>
            <person name="Gujja S."/>
            <person name="Hansen M."/>
            <person name="Howarth C."/>
            <person name="Imamovic A."/>
            <person name="Larimer J."/>
            <person name="McCowan C."/>
            <person name="Murphy C."/>
            <person name="Pearson M."/>
            <person name="Priest M."/>
            <person name="Roberts A."/>
            <person name="Saif S."/>
            <person name="Shea T."/>
            <person name="Sykes S."/>
            <person name="Wortman J."/>
            <person name="Nusbaum C."/>
            <person name="Birren B."/>
        </authorList>
    </citation>
    <scope>NUCLEOTIDE SEQUENCE [LARGE SCALE GENOMIC DNA]</scope>
    <source>
        <strain evidence="2">CBS 10117</strain>
    </source>
</reference>
<organism evidence="2">
    <name type="scientific">Kwoniella dejecticola CBS 10117</name>
    <dbReference type="NCBI Taxonomy" id="1296121"/>
    <lineage>
        <taxon>Eukaryota</taxon>
        <taxon>Fungi</taxon>
        <taxon>Dikarya</taxon>
        <taxon>Basidiomycota</taxon>
        <taxon>Agaricomycotina</taxon>
        <taxon>Tremellomycetes</taxon>
        <taxon>Tremellales</taxon>
        <taxon>Cryptococcaceae</taxon>
        <taxon>Kwoniella</taxon>
    </lineage>
</organism>
<feature type="region of interest" description="Disordered" evidence="1">
    <location>
        <begin position="120"/>
        <end position="192"/>
    </location>
</feature>
<name>A0A1A6A9W7_9TREE</name>
<protein>
    <submittedName>
        <fullName evidence="2">Uncharacterized protein</fullName>
    </submittedName>
</protein>
<accession>A0A1A6A9W7</accession>
<dbReference type="VEuPathDB" id="FungiDB:I303_02869"/>
<sequence length="205" mass="23120">MSTFFKIENNSYSECNLSFGRIVDPDEDEAKDGDDSKDGQIGTIIVKVSRGEIVKIKPEMRKLKVADIEKEHHNGIPTGRGREVEQSAAFGEEFTTFKQDRNKEIATFVFKTIRIKAESGKNKSHSIAPAALSSRERQKQNYSHEKRRHHVVVSDDSDDDIVSVHSRKSLSGRGPTLSEEEDMTRKVSDTTLGRSGHYADFTYLN</sequence>
<gene>
    <name evidence="2" type="ORF">I303_02869</name>
</gene>
<proteinExistence type="predicted"/>
<feature type="compositionally biased region" description="Basic and acidic residues" evidence="1">
    <location>
        <begin position="134"/>
        <end position="144"/>
    </location>
</feature>